<proteinExistence type="predicted"/>
<protein>
    <submittedName>
        <fullName evidence="2">Uncharacterized protein</fullName>
    </submittedName>
</protein>
<dbReference type="AlphaFoldDB" id="W7TQS7"/>
<name>W7TQS7_9STRA</name>
<feature type="compositionally biased region" description="Gly residues" evidence="1">
    <location>
        <begin position="40"/>
        <end position="52"/>
    </location>
</feature>
<organism evidence="2 3">
    <name type="scientific">Nannochloropsis gaditana</name>
    <dbReference type="NCBI Taxonomy" id="72520"/>
    <lineage>
        <taxon>Eukaryota</taxon>
        <taxon>Sar</taxon>
        <taxon>Stramenopiles</taxon>
        <taxon>Ochrophyta</taxon>
        <taxon>Eustigmatophyceae</taxon>
        <taxon>Eustigmatales</taxon>
        <taxon>Monodopsidaceae</taxon>
        <taxon>Nannochloropsis</taxon>
    </lineage>
</organism>
<accession>W7TQS7</accession>
<gene>
    <name evidence="2" type="ORF">Naga_101007g2</name>
</gene>
<dbReference type="OrthoDB" id="10682294at2759"/>
<feature type="compositionally biased region" description="Low complexity" evidence="1">
    <location>
        <begin position="101"/>
        <end position="112"/>
    </location>
</feature>
<dbReference type="EMBL" id="AZIL01000304">
    <property type="protein sequence ID" value="EWM28432.1"/>
    <property type="molecule type" value="Genomic_DNA"/>
</dbReference>
<evidence type="ECO:0000313" key="3">
    <source>
        <dbReference type="Proteomes" id="UP000019335"/>
    </source>
</evidence>
<evidence type="ECO:0000256" key="1">
    <source>
        <dbReference type="SAM" id="MobiDB-lite"/>
    </source>
</evidence>
<dbReference type="Proteomes" id="UP000019335">
    <property type="component" value="Chromosome 4"/>
</dbReference>
<keyword evidence="3" id="KW-1185">Reference proteome</keyword>
<feature type="region of interest" description="Disordered" evidence="1">
    <location>
        <begin position="1"/>
        <end position="160"/>
    </location>
</feature>
<evidence type="ECO:0000313" key="2">
    <source>
        <dbReference type="EMBL" id="EWM28432.1"/>
    </source>
</evidence>
<comment type="caution">
    <text evidence="2">The sequence shown here is derived from an EMBL/GenBank/DDBJ whole genome shotgun (WGS) entry which is preliminary data.</text>
</comment>
<reference evidence="2 3" key="1">
    <citation type="journal article" date="2014" name="Mol. Plant">
        <title>Chromosome Scale Genome Assembly and Transcriptome Profiling of Nannochloropsis gaditana in Nitrogen Depletion.</title>
        <authorList>
            <person name="Corteggiani Carpinelli E."/>
            <person name="Telatin A."/>
            <person name="Vitulo N."/>
            <person name="Forcato C."/>
            <person name="D'Angelo M."/>
            <person name="Schiavon R."/>
            <person name="Vezzi A."/>
            <person name="Giacometti G.M."/>
            <person name="Morosinotto T."/>
            <person name="Valle G."/>
        </authorList>
    </citation>
    <scope>NUCLEOTIDE SEQUENCE [LARGE SCALE GENOMIC DNA]</scope>
    <source>
        <strain evidence="2 3">B-31</strain>
    </source>
</reference>
<sequence>MSGGPKEKQHVKTQAGADDGKRRRKEHKAKQPLSLQQSNGGRGGGRGGGSDVGRGPKAGMPAGKAFAVQGVEERKRGCGKTNGHGGRGLAKPRQEAGGTSQPQRLAQALPQPHLSLPDSRAKEGKGDRRRGKAHGRCEIFLTPAREDRAIEIQSPRTGES</sequence>
<feature type="compositionally biased region" description="Basic and acidic residues" evidence="1">
    <location>
        <begin position="1"/>
        <end position="10"/>
    </location>
</feature>